<keyword evidence="3" id="KW-1185">Reference proteome</keyword>
<accession>I0IB31</accession>
<dbReference type="HOGENOM" id="CLU_1383011_0_0_0"/>
<evidence type="ECO:0000256" key="1">
    <source>
        <dbReference type="SAM" id="SignalP"/>
    </source>
</evidence>
<feature type="signal peptide" evidence="1">
    <location>
        <begin position="1"/>
        <end position="27"/>
    </location>
</feature>
<evidence type="ECO:0000313" key="2">
    <source>
        <dbReference type="EMBL" id="BAM02469.1"/>
    </source>
</evidence>
<dbReference type="KEGG" id="phm:PSMK_03100"/>
<evidence type="ECO:0000313" key="3">
    <source>
        <dbReference type="Proteomes" id="UP000007881"/>
    </source>
</evidence>
<feature type="chain" id="PRO_5003629053" evidence="1">
    <location>
        <begin position="28"/>
        <end position="197"/>
    </location>
</feature>
<keyword evidence="1" id="KW-0732">Signal</keyword>
<name>I0IB31_PHYMF</name>
<dbReference type="Proteomes" id="UP000007881">
    <property type="component" value="Chromosome"/>
</dbReference>
<protein>
    <submittedName>
        <fullName evidence="2">Uncharacterized protein</fullName>
    </submittedName>
</protein>
<dbReference type="EMBL" id="AP012338">
    <property type="protein sequence ID" value="BAM02469.1"/>
    <property type="molecule type" value="Genomic_DNA"/>
</dbReference>
<dbReference type="STRING" id="1142394.PSMK_03100"/>
<dbReference type="AlphaFoldDB" id="I0IB31"/>
<sequence length="197" mass="21268">MLISLAISAALLTAVALAMDASFTAYASAAESTSAQSSTRLVVHRIQAMIRGGVAQGPLTPDDHLAWKNTIRLKSGGTLALPEPDFSNNPVTSDYLLLDDRDGRLIALDFDPITATVFLSTPEPDGRYERRPLLQGVTACTFSLFRRRDRQSDYQNVLERGGIDLTVQPGADSTLGTEAGQSPPIRLIASTSPRRLR</sequence>
<reference evidence="2 3" key="1">
    <citation type="submission" date="2012-02" db="EMBL/GenBank/DDBJ databases">
        <title>Complete genome sequence of Phycisphaera mikurensis NBRC 102666.</title>
        <authorList>
            <person name="Ankai A."/>
            <person name="Hosoyama A."/>
            <person name="Terui Y."/>
            <person name="Sekine M."/>
            <person name="Fukai R."/>
            <person name="Kato Y."/>
            <person name="Nakamura S."/>
            <person name="Yamada-Narita S."/>
            <person name="Kawakoshi A."/>
            <person name="Fukunaga Y."/>
            <person name="Yamazaki S."/>
            <person name="Fujita N."/>
        </authorList>
    </citation>
    <scope>NUCLEOTIDE SEQUENCE [LARGE SCALE GENOMIC DNA]</scope>
    <source>
        <strain evidence="3">NBRC 102666 / KCTC 22515 / FYK2301M01</strain>
    </source>
</reference>
<organism evidence="2 3">
    <name type="scientific">Phycisphaera mikurensis (strain NBRC 102666 / KCTC 22515 / FYK2301M01)</name>
    <dbReference type="NCBI Taxonomy" id="1142394"/>
    <lineage>
        <taxon>Bacteria</taxon>
        <taxon>Pseudomonadati</taxon>
        <taxon>Planctomycetota</taxon>
        <taxon>Phycisphaerae</taxon>
        <taxon>Phycisphaerales</taxon>
        <taxon>Phycisphaeraceae</taxon>
        <taxon>Phycisphaera</taxon>
    </lineage>
</organism>
<gene>
    <name evidence="2" type="ordered locus">PSMK_03100</name>
</gene>
<proteinExistence type="predicted"/>